<protein>
    <submittedName>
        <fullName evidence="5">ABC transporter ATP-binding protein</fullName>
    </submittedName>
</protein>
<proteinExistence type="predicted"/>
<dbReference type="CDD" id="cd03219">
    <property type="entry name" value="ABC_Mj1267_LivG_branched"/>
    <property type="match status" value="1"/>
</dbReference>
<dbReference type="GO" id="GO:0016887">
    <property type="term" value="F:ATP hydrolysis activity"/>
    <property type="evidence" value="ECO:0007669"/>
    <property type="project" value="InterPro"/>
</dbReference>
<dbReference type="Pfam" id="PF00005">
    <property type="entry name" value="ABC_tran"/>
    <property type="match status" value="1"/>
</dbReference>
<evidence type="ECO:0000256" key="3">
    <source>
        <dbReference type="ARBA" id="ARBA00022840"/>
    </source>
</evidence>
<dbReference type="InterPro" id="IPR051120">
    <property type="entry name" value="ABC_AA/LPS_Transport"/>
</dbReference>
<evidence type="ECO:0000313" key="5">
    <source>
        <dbReference type="EMBL" id="KAA0970408.1"/>
    </source>
</evidence>
<comment type="caution">
    <text evidence="5">The sequence shown here is derived from an EMBL/GenBank/DDBJ whole genome shotgun (WGS) entry which is preliminary data.</text>
</comment>
<gene>
    <name evidence="5" type="ORF">FPY71_07780</name>
</gene>
<evidence type="ECO:0000256" key="2">
    <source>
        <dbReference type="ARBA" id="ARBA00022741"/>
    </source>
</evidence>
<dbReference type="Proteomes" id="UP000324738">
    <property type="component" value="Unassembled WGS sequence"/>
</dbReference>
<dbReference type="PROSITE" id="PS50893">
    <property type="entry name" value="ABC_TRANSPORTER_2"/>
    <property type="match status" value="1"/>
</dbReference>
<sequence>MRLVSPHQQVGQPILQAKGVTKRFGGFTALDSVDFTVAPGERVGLIGPNGSGKSTCVNCLTGALTPEEGTITFQGQDITKLAAWQRARMGLVRSFQIPRPFNKLSLMENVQVPLRFALAEAPPEGSANRAMEILASIGLDSKADWSPKDLSQVELRKLELGRALAASPRLLIADESMAGLSDSEVDEIVELLERLNADGIAIILIEHIMRAVMRFSQRIVVLVAGKKIADGNPHEVMRHEDVERAYLGQ</sequence>
<dbReference type="InterPro" id="IPR003593">
    <property type="entry name" value="AAA+_ATPase"/>
</dbReference>
<dbReference type="OrthoDB" id="9780942at2"/>
<dbReference type="InterPro" id="IPR003439">
    <property type="entry name" value="ABC_transporter-like_ATP-bd"/>
</dbReference>
<evidence type="ECO:0000313" key="6">
    <source>
        <dbReference type="Proteomes" id="UP000324738"/>
    </source>
</evidence>
<keyword evidence="3 5" id="KW-0067">ATP-binding</keyword>
<dbReference type="InterPro" id="IPR027417">
    <property type="entry name" value="P-loop_NTPase"/>
</dbReference>
<dbReference type="RefSeq" id="WP_149299357.1">
    <property type="nucleotide sequence ID" value="NZ_VTWH01000002.1"/>
</dbReference>
<dbReference type="PANTHER" id="PTHR45772:SF9">
    <property type="entry name" value="CONSERVED COMPONENT OF ABC TRANSPORTER FOR NATURAL AMINO ACIDS"/>
    <property type="match status" value="1"/>
</dbReference>
<dbReference type="AlphaFoldDB" id="A0A5B0DVN5"/>
<dbReference type="EMBL" id="VTWH01000002">
    <property type="protein sequence ID" value="KAA0970408.1"/>
    <property type="molecule type" value="Genomic_DNA"/>
</dbReference>
<evidence type="ECO:0000259" key="4">
    <source>
        <dbReference type="PROSITE" id="PS50893"/>
    </source>
</evidence>
<dbReference type="Gene3D" id="3.40.50.300">
    <property type="entry name" value="P-loop containing nucleotide triphosphate hydrolases"/>
    <property type="match status" value="1"/>
</dbReference>
<keyword evidence="6" id="KW-1185">Reference proteome</keyword>
<keyword evidence="1" id="KW-0813">Transport</keyword>
<reference evidence="5 6" key="1">
    <citation type="submission" date="2019-08" db="EMBL/GenBank/DDBJ databases">
        <title>Aureimonas fodiniaquatilis sp. nov., isolated from a coal mine wastewater.</title>
        <authorList>
            <person name="Kim W."/>
        </authorList>
    </citation>
    <scope>NUCLEOTIDE SEQUENCE [LARGE SCALE GENOMIC DNA]</scope>
    <source>
        <strain evidence="5 6">CAU 1482</strain>
    </source>
</reference>
<accession>A0A5B0DVN5</accession>
<evidence type="ECO:0000256" key="1">
    <source>
        <dbReference type="ARBA" id="ARBA00022448"/>
    </source>
</evidence>
<dbReference type="GO" id="GO:0005886">
    <property type="term" value="C:plasma membrane"/>
    <property type="evidence" value="ECO:0007669"/>
    <property type="project" value="TreeGrafter"/>
</dbReference>
<keyword evidence="2" id="KW-0547">Nucleotide-binding</keyword>
<name>A0A5B0DVN5_9HYPH</name>
<dbReference type="SMART" id="SM00382">
    <property type="entry name" value="AAA"/>
    <property type="match status" value="1"/>
</dbReference>
<organism evidence="5 6">
    <name type="scientific">Aureimonas fodinaquatilis</name>
    <dbReference type="NCBI Taxonomy" id="2565783"/>
    <lineage>
        <taxon>Bacteria</taxon>
        <taxon>Pseudomonadati</taxon>
        <taxon>Pseudomonadota</taxon>
        <taxon>Alphaproteobacteria</taxon>
        <taxon>Hyphomicrobiales</taxon>
        <taxon>Aurantimonadaceae</taxon>
        <taxon>Aureimonas</taxon>
    </lineage>
</organism>
<dbReference type="GO" id="GO:0005524">
    <property type="term" value="F:ATP binding"/>
    <property type="evidence" value="ECO:0007669"/>
    <property type="project" value="UniProtKB-KW"/>
</dbReference>
<dbReference type="SUPFAM" id="SSF52540">
    <property type="entry name" value="P-loop containing nucleoside triphosphate hydrolases"/>
    <property type="match status" value="1"/>
</dbReference>
<feature type="domain" description="ABC transporter" evidence="4">
    <location>
        <begin position="15"/>
        <end position="249"/>
    </location>
</feature>
<dbReference type="PANTHER" id="PTHR45772">
    <property type="entry name" value="CONSERVED COMPONENT OF ABC TRANSPORTER FOR NATURAL AMINO ACIDS-RELATED"/>
    <property type="match status" value="1"/>
</dbReference>